<dbReference type="RefSeq" id="WP_192108629.1">
    <property type="nucleotide sequence ID" value="NZ_JACYXJ010000003.1"/>
</dbReference>
<accession>A0ABR9C8A6</accession>
<reference evidence="2 3" key="1">
    <citation type="submission" date="2020-09" db="EMBL/GenBank/DDBJ databases">
        <title>The genome sequence of type strain Labrenzia polysiphoniae KACC 19711.</title>
        <authorList>
            <person name="Liu Y."/>
        </authorList>
    </citation>
    <scope>NUCLEOTIDE SEQUENCE [LARGE SCALE GENOMIC DNA]</scope>
    <source>
        <strain evidence="2 3">KACC 19711</strain>
    </source>
</reference>
<evidence type="ECO:0000256" key="1">
    <source>
        <dbReference type="SAM" id="SignalP"/>
    </source>
</evidence>
<dbReference type="Proteomes" id="UP000615687">
    <property type="component" value="Unassembled WGS sequence"/>
</dbReference>
<evidence type="ECO:0008006" key="4">
    <source>
        <dbReference type="Google" id="ProtNLM"/>
    </source>
</evidence>
<evidence type="ECO:0000313" key="2">
    <source>
        <dbReference type="EMBL" id="MBD8876134.1"/>
    </source>
</evidence>
<organism evidence="2 3">
    <name type="scientific">Roseibium polysiphoniae</name>
    <dbReference type="NCBI Taxonomy" id="2571221"/>
    <lineage>
        <taxon>Bacteria</taxon>
        <taxon>Pseudomonadati</taxon>
        <taxon>Pseudomonadota</taxon>
        <taxon>Alphaproteobacteria</taxon>
        <taxon>Hyphomicrobiales</taxon>
        <taxon>Stappiaceae</taxon>
        <taxon>Roseibium</taxon>
    </lineage>
</organism>
<name>A0ABR9C8A6_9HYPH</name>
<feature type="signal peptide" evidence="1">
    <location>
        <begin position="1"/>
        <end position="22"/>
    </location>
</feature>
<proteinExistence type="predicted"/>
<feature type="chain" id="PRO_5046621995" description="DUF1344 domain-containing protein" evidence="1">
    <location>
        <begin position="23"/>
        <end position="88"/>
    </location>
</feature>
<keyword evidence="1" id="KW-0732">Signal</keyword>
<sequence length="88" mass="9408">MYARTLLLAGCLLLTGIGAAHAADFVTAKIASWNPASRTLVLDDRTEFHDIPAEIALPDNLSIGQTVTINYIGSEDGIQEILSVEVKP</sequence>
<dbReference type="EMBL" id="JACYXJ010000003">
    <property type="protein sequence ID" value="MBD8876134.1"/>
    <property type="molecule type" value="Genomic_DNA"/>
</dbReference>
<gene>
    <name evidence="2" type="ORF">IG617_07540</name>
</gene>
<evidence type="ECO:0000313" key="3">
    <source>
        <dbReference type="Proteomes" id="UP000615687"/>
    </source>
</evidence>
<comment type="caution">
    <text evidence="2">The sequence shown here is derived from an EMBL/GenBank/DDBJ whole genome shotgun (WGS) entry which is preliminary data.</text>
</comment>
<protein>
    <recommendedName>
        <fullName evidence="4">DUF1344 domain-containing protein</fullName>
    </recommendedName>
</protein>
<keyword evidence="3" id="KW-1185">Reference proteome</keyword>